<accession>C0D1L3</accession>
<gene>
    <name evidence="1" type="ORF">CLOSTASPAR_03151</name>
</gene>
<evidence type="ECO:0000313" key="2">
    <source>
        <dbReference type="Proteomes" id="UP000004756"/>
    </source>
</evidence>
<keyword evidence="2" id="KW-1185">Reference proteome</keyword>
<sequence length="49" mass="5740">MLIFMGNVILIRKTGSVRMFRRPIQHKTAGYRLRRCAERKLARAFSAAF</sequence>
<dbReference type="AlphaFoldDB" id="C0D1L3"/>
<evidence type="ECO:0000313" key="1">
    <source>
        <dbReference type="EMBL" id="EEG54779.1"/>
    </source>
</evidence>
<comment type="caution">
    <text evidence="1">The sequence shown here is derived from an EMBL/GenBank/DDBJ whole genome shotgun (WGS) entry which is preliminary data.</text>
</comment>
<dbReference type="HOGENOM" id="CLU_3133930_0_0_9"/>
<name>C0D1L3_9FIRM</name>
<protein>
    <submittedName>
        <fullName evidence="1">Uncharacterized protein</fullName>
    </submittedName>
</protein>
<dbReference type="EMBL" id="ACCJ01000227">
    <property type="protein sequence ID" value="EEG54779.1"/>
    <property type="molecule type" value="Genomic_DNA"/>
</dbReference>
<proteinExistence type="predicted"/>
<organism evidence="1 2">
    <name type="scientific">[Clostridium] asparagiforme DSM 15981</name>
    <dbReference type="NCBI Taxonomy" id="518636"/>
    <lineage>
        <taxon>Bacteria</taxon>
        <taxon>Bacillati</taxon>
        <taxon>Bacillota</taxon>
        <taxon>Clostridia</taxon>
        <taxon>Lachnospirales</taxon>
        <taxon>Lachnospiraceae</taxon>
        <taxon>Enterocloster</taxon>
    </lineage>
</organism>
<dbReference type="Proteomes" id="UP000004756">
    <property type="component" value="Unassembled WGS sequence"/>
</dbReference>
<reference evidence="1 2" key="1">
    <citation type="submission" date="2009-02" db="EMBL/GenBank/DDBJ databases">
        <title>Draft genome sequence of Clostridium asparagiforme (DSM 15981).</title>
        <authorList>
            <person name="Sudarsanam P."/>
            <person name="Ley R."/>
            <person name="Guruge J."/>
            <person name="Turnbaugh P.J."/>
            <person name="Mahowald M."/>
            <person name="Liep D."/>
            <person name="Gordon J."/>
        </authorList>
    </citation>
    <scope>NUCLEOTIDE SEQUENCE [LARGE SCALE GENOMIC DNA]</scope>
    <source>
        <strain evidence="1 2">DSM 15981</strain>
    </source>
</reference>